<gene>
    <name evidence="3" type="ORF">VNI00_014187</name>
    <name evidence="2" type="ORF">VNI00_015633</name>
</gene>
<keyword evidence="4" id="KW-1185">Reference proteome</keyword>
<evidence type="ECO:0000313" key="4">
    <source>
        <dbReference type="Proteomes" id="UP001383192"/>
    </source>
</evidence>
<dbReference type="AlphaFoldDB" id="A0AAW0BJX6"/>
<accession>A0AAW0BJX6</accession>
<dbReference type="EMBL" id="JAYKXP010000104">
    <property type="protein sequence ID" value="KAK7026474.1"/>
    <property type="molecule type" value="Genomic_DNA"/>
</dbReference>
<dbReference type="Proteomes" id="UP001383192">
    <property type="component" value="Unassembled WGS sequence"/>
</dbReference>
<reference evidence="2 4" key="1">
    <citation type="submission" date="2024-01" db="EMBL/GenBank/DDBJ databases">
        <title>A draft genome for a cacao thread blight-causing isolate of Paramarasmius palmivorus.</title>
        <authorList>
            <person name="Baruah I.K."/>
            <person name="Bukari Y."/>
            <person name="Amoako-Attah I."/>
            <person name="Meinhardt L.W."/>
            <person name="Bailey B.A."/>
            <person name="Cohen S.P."/>
        </authorList>
    </citation>
    <scope>NUCLEOTIDE SEQUENCE [LARGE SCALE GENOMIC DNA]</scope>
    <source>
        <strain evidence="2 4">GH-12</strain>
    </source>
</reference>
<evidence type="ECO:0000313" key="3">
    <source>
        <dbReference type="EMBL" id="KAK7030330.1"/>
    </source>
</evidence>
<proteinExistence type="predicted"/>
<organism evidence="2 4">
    <name type="scientific">Paramarasmius palmivorus</name>
    <dbReference type="NCBI Taxonomy" id="297713"/>
    <lineage>
        <taxon>Eukaryota</taxon>
        <taxon>Fungi</taxon>
        <taxon>Dikarya</taxon>
        <taxon>Basidiomycota</taxon>
        <taxon>Agaricomycotina</taxon>
        <taxon>Agaricomycetes</taxon>
        <taxon>Agaricomycetidae</taxon>
        <taxon>Agaricales</taxon>
        <taxon>Marasmiineae</taxon>
        <taxon>Marasmiaceae</taxon>
        <taxon>Paramarasmius</taxon>
    </lineage>
</organism>
<evidence type="ECO:0000313" key="2">
    <source>
        <dbReference type="EMBL" id="KAK7026474.1"/>
    </source>
</evidence>
<evidence type="ECO:0000256" key="1">
    <source>
        <dbReference type="SAM" id="MobiDB-lite"/>
    </source>
</evidence>
<comment type="caution">
    <text evidence="2">The sequence shown here is derived from an EMBL/GenBank/DDBJ whole genome shotgun (WGS) entry which is preliminary data.</text>
</comment>
<feature type="region of interest" description="Disordered" evidence="1">
    <location>
        <begin position="585"/>
        <end position="631"/>
    </location>
</feature>
<dbReference type="EMBL" id="JAYKXP010000077">
    <property type="protein sequence ID" value="KAK7030330.1"/>
    <property type="molecule type" value="Genomic_DNA"/>
</dbReference>
<protein>
    <submittedName>
        <fullName evidence="2">Uncharacterized protein</fullName>
    </submittedName>
</protein>
<sequence>MTNPLTGTVYANAGEQTLPGVDPFIDTDLYRQVVTHSQLLNQRLFCGRRDHNLSVKWNVISSHQPQDVDSRACEFNKSLHDVEGRYIDIRLRRILKSQIYLSRGIILATRHVMGGPSQYRYPRSLHDEILLLTESFLLECMIWEEERPVGNEKECIQAMQSRVSKEKEEAIARYRAYGWDTLDGIEHHITEDWDRALQLLIKLRISKKHRTRFEPFLEAWRNLRVSAIVENYPLSFWHRKPLAAIMSHSRHSHMECHLSRLLNHMFLRIYHITTSDLRSIISTGFLRRDLRPESTLIGPYVHAAGIDALKDDQDWRHVTSLQLNEELLQKVLARWIDIGEDENEVAREARRYILPPYITTLIVVETASSKHLQQELTKIAESNPSLICLSTGIRDYPIATCSISYCIAIRDNRSRWRNRALIKGAEFTSSVGFESCTLEEVYEPLSFRSSLEVHKPHYPIVEAYGSHIKLNSRGRCFVLFYSAQSGKMTITASIHTYHLMQITCAIQSDQASFPEILAWTKQDSGLDEVSFNMSNVPPGCGEVLISAVPLKASGGTKKYWLDYETNPFSHTWEIHGPVNIQWTAEEGDSSSTKSSSSHENIKGDDTIIDDAELMGQHGSSSAHIEDTETGD</sequence>
<name>A0AAW0BJX6_9AGAR</name>